<evidence type="ECO:0000313" key="4">
    <source>
        <dbReference type="EMBL" id="MBK1826773.1"/>
    </source>
</evidence>
<evidence type="ECO:0000313" key="5">
    <source>
        <dbReference type="Proteomes" id="UP000658278"/>
    </source>
</evidence>
<sequence>MTAARDRLLNAAAALFGERGYECVGINEIIAKADVAKATFYQHFPSKEMLCAAWLQDQAEKSARSQEHLLADPRPVKERLEERFDGLQDWLKQENFPGCPFCVTAAMTQPDHGLRGPVETYRAQARAFWRELASQHESGKKKAKHLGDAWFLLHTGAATEAQNVRALWPVKKAKRAALLLGGWT</sequence>
<dbReference type="Pfam" id="PF00440">
    <property type="entry name" value="TetR_N"/>
    <property type="match status" value="1"/>
</dbReference>
<dbReference type="GO" id="GO:0000976">
    <property type="term" value="F:transcription cis-regulatory region binding"/>
    <property type="evidence" value="ECO:0007669"/>
    <property type="project" value="TreeGrafter"/>
</dbReference>
<evidence type="ECO:0000256" key="1">
    <source>
        <dbReference type="ARBA" id="ARBA00023125"/>
    </source>
</evidence>
<reference evidence="4" key="1">
    <citation type="submission" date="2021-01" db="EMBL/GenBank/DDBJ databases">
        <title>Modified the classification status of verrucomicrobia.</title>
        <authorList>
            <person name="Feng X."/>
        </authorList>
    </citation>
    <scope>NUCLEOTIDE SEQUENCE</scope>
    <source>
        <strain evidence="4">KCTC 22201</strain>
    </source>
</reference>
<dbReference type="Gene3D" id="1.10.357.10">
    <property type="entry name" value="Tetracycline Repressor, domain 2"/>
    <property type="match status" value="1"/>
</dbReference>
<proteinExistence type="predicted"/>
<dbReference type="InterPro" id="IPR001647">
    <property type="entry name" value="HTH_TetR"/>
</dbReference>
<name>A0A934VAW9_9BACT</name>
<dbReference type="SUPFAM" id="SSF46689">
    <property type="entry name" value="Homeodomain-like"/>
    <property type="match status" value="1"/>
</dbReference>
<dbReference type="AlphaFoldDB" id="A0A934VAW9"/>
<dbReference type="InterPro" id="IPR009057">
    <property type="entry name" value="Homeodomain-like_sf"/>
</dbReference>
<dbReference type="PANTHER" id="PTHR30055">
    <property type="entry name" value="HTH-TYPE TRANSCRIPTIONAL REGULATOR RUTR"/>
    <property type="match status" value="1"/>
</dbReference>
<dbReference type="PROSITE" id="PS50977">
    <property type="entry name" value="HTH_TETR_2"/>
    <property type="match status" value="1"/>
</dbReference>
<keyword evidence="1 2" id="KW-0238">DNA-binding</keyword>
<dbReference type="RefSeq" id="WP_200278028.1">
    <property type="nucleotide sequence ID" value="NZ_JAENII010000004.1"/>
</dbReference>
<gene>
    <name evidence="4" type="ORF">JIN81_07070</name>
</gene>
<dbReference type="EMBL" id="JAENII010000004">
    <property type="protein sequence ID" value="MBK1826773.1"/>
    <property type="molecule type" value="Genomic_DNA"/>
</dbReference>
<protein>
    <submittedName>
        <fullName evidence="4">TetR/AcrR family transcriptional regulator</fullName>
    </submittedName>
</protein>
<comment type="caution">
    <text evidence="4">The sequence shown here is derived from an EMBL/GenBank/DDBJ whole genome shotgun (WGS) entry which is preliminary data.</text>
</comment>
<feature type="DNA-binding region" description="H-T-H motif" evidence="2">
    <location>
        <begin position="25"/>
        <end position="44"/>
    </location>
</feature>
<evidence type="ECO:0000259" key="3">
    <source>
        <dbReference type="PROSITE" id="PS50977"/>
    </source>
</evidence>
<feature type="domain" description="HTH tetR-type" evidence="3">
    <location>
        <begin position="2"/>
        <end position="62"/>
    </location>
</feature>
<dbReference type="Proteomes" id="UP000658278">
    <property type="component" value="Unassembled WGS sequence"/>
</dbReference>
<keyword evidence="5" id="KW-1185">Reference proteome</keyword>
<dbReference type="InterPro" id="IPR050109">
    <property type="entry name" value="HTH-type_TetR-like_transc_reg"/>
</dbReference>
<dbReference type="PRINTS" id="PR00455">
    <property type="entry name" value="HTHTETR"/>
</dbReference>
<accession>A0A934VAW9</accession>
<organism evidence="4 5">
    <name type="scientific">Haloferula rosea</name>
    <dbReference type="NCBI Taxonomy" id="490093"/>
    <lineage>
        <taxon>Bacteria</taxon>
        <taxon>Pseudomonadati</taxon>
        <taxon>Verrucomicrobiota</taxon>
        <taxon>Verrucomicrobiia</taxon>
        <taxon>Verrucomicrobiales</taxon>
        <taxon>Verrucomicrobiaceae</taxon>
        <taxon>Haloferula</taxon>
    </lineage>
</organism>
<evidence type="ECO:0000256" key="2">
    <source>
        <dbReference type="PROSITE-ProRule" id="PRU00335"/>
    </source>
</evidence>
<dbReference type="GO" id="GO:0003700">
    <property type="term" value="F:DNA-binding transcription factor activity"/>
    <property type="evidence" value="ECO:0007669"/>
    <property type="project" value="TreeGrafter"/>
</dbReference>
<dbReference type="PANTHER" id="PTHR30055:SF200">
    <property type="entry name" value="HTH-TYPE TRANSCRIPTIONAL REPRESSOR BDCR"/>
    <property type="match status" value="1"/>
</dbReference>